<name>A0A1W1I2P3_9BACT</name>
<dbReference type="AlphaFoldDB" id="A0A1W1I2P3"/>
<evidence type="ECO:0000256" key="1">
    <source>
        <dbReference type="SAM" id="MobiDB-lite"/>
    </source>
</evidence>
<dbReference type="RefSeq" id="WP_080885825.1">
    <property type="nucleotide sequence ID" value="NZ_LT828648.1"/>
</dbReference>
<dbReference type="InterPro" id="IPR021327">
    <property type="entry name" value="DUF2934"/>
</dbReference>
<dbReference type="OrthoDB" id="9811127at2"/>
<dbReference type="EMBL" id="LT828648">
    <property type="protein sequence ID" value="SLM47262.1"/>
    <property type="molecule type" value="Genomic_DNA"/>
</dbReference>
<gene>
    <name evidence="2" type="ORF">NSJP_1090</name>
</gene>
<dbReference type="STRING" id="1325564.NSJP_1090"/>
<dbReference type="Pfam" id="PF11154">
    <property type="entry name" value="DUF2934"/>
    <property type="match status" value="1"/>
</dbReference>
<feature type="region of interest" description="Disordered" evidence="1">
    <location>
        <begin position="1"/>
        <end position="21"/>
    </location>
</feature>
<dbReference type="Proteomes" id="UP000192042">
    <property type="component" value="Chromosome I"/>
</dbReference>
<organism evidence="2 3">
    <name type="scientific">Nitrospira japonica</name>
    <dbReference type="NCBI Taxonomy" id="1325564"/>
    <lineage>
        <taxon>Bacteria</taxon>
        <taxon>Pseudomonadati</taxon>
        <taxon>Nitrospirota</taxon>
        <taxon>Nitrospiria</taxon>
        <taxon>Nitrospirales</taxon>
        <taxon>Nitrospiraceae</taxon>
        <taxon>Nitrospira</taxon>
    </lineage>
</organism>
<dbReference type="KEGG" id="nja:NSJP_1090"/>
<evidence type="ECO:0000313" key="3">
    <source>
        <dbReference type="Proteomes" id="UP000192042"/>
    </source>
</evidence>
<sequence length="81" mass="8972">MRVRVDKGKPARKVSASTTSSPLISDKSLAIHGESVSPTGNDLHVRIAKRAYEIHAERGYLQGHALDDWLDAEREVLKHQA</sequence>
<protein>
    <recommendedName>
        <fullName evidence="4">DUF2934 domain-containing protein</fullName>
    </recommendedName>
</protein>
<keyword evidence="3" id="KW-1185">Reference proteome</keyword>
<reference evidence="2 3" key="1">
    <citation type="submission" date="2017-03" db="EMBL/GenBank/DDBJ databases">
        <authorList>
            <person name="Afonso C.L."/>
            <person name="Miller P.J."/>
            <person name="Scott M.A."/>
            <person name="Spackman E."/>
            <person name="Goraichik I."/>
            <person name="Dimitrov K.M."/>
            <person name="Suarez D.L."/>
            <person name="Swayne D.E."/>
        </authorList>
    </citation>
    <scope>NUCLEOTIDE SEQUENCE [LARGE SCALE GENOMIC DNA]</scope>
    <source>
        <strain evidence="2">Genome sequencing of Nitrospira japonica strain NJ11</strain>
    </source>
</reference>
<evidence type="ECO:0008006" key="4">
    <source>
        <dbReference type="Google" id="ProtNLM"/>
    </source>
</evidence>
<proteinExistence type="predicted"/>
<evidence type="ECO:0000313" key="2">
    <source>
        <dbReference type="EMBL" id="SLM47262.1"/>
    </source>
</evidence>
<accession>A0A1W1I2P3</accession>